<dbReference type="Proteomes" id="UP000702425">
    <property type="component" value="Unassembled WGS sequence"/>
</dbReference>
<dbReference type="InterPro" id="IPR013216">
    <property type="entry name" value="Methyltransf_11"/>
</dbReference>
<protein>
    <submittedName>
        <fullName evidence="2">Ubiquinone/menaquinone biosynthesis C-methyltransferase UbiE</fullName>
        <ecNumber evidence="2">2.1.1.163</ecNumber>
    </submittedName>
</protein>
<dbReference type="Gene3D" id="3.40.50.150">
    <property type="entry name" value="Vaccinia Virus protein VP39"/>
    <property type="match status" value="1"/>
</dbReference>
<dbReference type="CDD" id="cd02440">
    <property type="entry name" value="AdoMet_MTases"/>
    <property type="match status" value="1"/>
</dbReference>
<accession>A0ABX2CWW2</accession>
<dbReference type="Pfam" id="PF08241">
    <property type="entry name" value="Methyltransf_11"/>
    <property type="match status" value="1"/>
</dbReference>
<keyword evidence="2" id="KW-0830">Ubiquinone</keyword>
<evidence type="ECO:0000259" key="1">
    <source>
        <dbReference type="Pfam" id="PF08241"/>
    </source>
</evidence>
<dbReference type="RefSeq" id="WP_172187610.1">
    <property type="nucleotide sequence ID" value="NZ_CAWPPK010000251.1"/>
</dbReference>
<dbReference type="InterPro" id="IPR029063">
    <property type="entry name" value="SAM-dependent_MTases_sf"/>
</dbReference>
<dbReference type="PANTHER" id="PTHR42912">
    <property type="entry name" value="METHYLTRANSFERASE"/>
    <property type="match status" value="1"/>
</dbReference>
<keyword evidence="2" id="KW-0489">Methyltransferase</keyword>
<dbReference type="GO" id="GO:0032259">
    <property type="term" value="P:methylation"/>
    <property type="evidence" value="ECO:0007669"/>
    <property type="project" value="UniProtKB-KW"/>
</dbReference>
<dbReference type="PANTHER" id="PTHR42912:SF68">
    <property type="entry name" value="METHYLTRANSFERASE TYPE 11 DOMAIN-CONTAINING PROTEIN"/>
    <property type="match status" value="1"/>
</dbReference>
<comment type="caution">
    <text evidence="2">The sequence shown here is derived from an EMBL/GenBank/DDBJ whole genome shotgun (WGS) entry which is preliminary data.</text>
</comment>
<evidence type="ECO:0000313" key="2">
    <source>
        <dbReference type="EMBL" id="NQE34776.1"/>
    </source>
</evidence>
<organism evidence="2 3">
    <name type="scientific">Microcoleus asticus IPMA8</name>
    <dbReference type="NCBI Taxonomy" id="2563858"/>
    <lineage>
        <taxon>Bacteria</taxon>
        <taxon>Bacillati</taxon>
        <taxon>Cyanobacteriota</taxon>
        <taxon>Cyanophyceae</taxon>
        <taxon>Oscillatoriophycideae</taxon>
        <taxon>Oscillatoriales</taxon>
        <taxon>Microcoleaceae</taxon>
        <taxon>Microcoleus</taxon>
        <taxon>Microcoleus asticus</taxon>
    </lineage>
</organism>
<dbReference type="EC" id="2.1.1.163" evidence="2"/>
<reference evidence="2 3" key="1">
    <citation type="journal article" date="2020" name="Sci. Rep.">
        <title>A novel cyanobacterial geosmin producer, revising GeoA distribution and dispersion patterns in Bacteria.</title>
        <authorList>
            <person name="Churro C."/>
            <person name="Semedo-Aguiar A.P."/>
            <person name="Silva A.D."/>
            <person name="Pereira-Leal J.B."/>
            <person name="Leite R.B."/>
        </authorList>
    </citation>
    <scope>NUCLEOTIDE SEQUENCE [LARGE SCALE GENOMIC DNA]</scope>
    <source>
        <strain evidence="2 3">IPMA8</strain>
    </source>
</reference>
<evidence type="ECO:0000313" key="3">
    <source>
        <dbReference type="Proteomes" id="UP000702425"/>
    </source>
</evidence>
<dbReference type="InterPro" id="IPR050508">
    <property type="entry name" value="Methyltransf_Superfamily"/>
</dbReference>
<dbReference type="EMBL" id="SRRZ01000039">
    <property type="protein sequence ID" value="NQE34776.1"/>
    <property type="molecule type" value="Genomic_DNA"/>
</dbReference>
<feature type="domain" description="Methyltransferase type 11" evidence="1">
    <location>
        <begin position="141"/>
        <end position="245"/>
    </location>
</feature>
<name>A0ABX2CWW2_9CYAN</name>
<sequence length="311" mass="34594">MTVAVNKTPGLASRLVNGVLSIKPLANLAKYQAREMMIKRAEKIGVHWRQESQALLARNWDAELLSVQNPDLVYPKYYLTSFHAYEKGNMSWESATEVEVAARTVHAGIWPEAGAEGDAKLRASYHEVIKSQIASSPQDIVDLGCSVGMSTFALGDVYPEAKMTGVELSPYFLAVAKYRSQQRESECLNQKSPTWVHAAAEYTGLPAAAFDLVSICLVCHELPQKATKEIFREARRLLRVGGHLTIMDMNPRSEVYAKMPPYILTLLKSTEPYLDQYFALDIEQALVDSGFAQPTITCNTVRHRTIVAEAI</sequence>
<dbReference type="SUPFAM" id="SSF53335">
    <property type="entry name" value="S-adenosyl-L-methionine-dependent methyltransferases"/>
    <property type="match status" value="1"/>
</dbReference>
<keyword evidence="3" id="KW-1185">Reference proteome</keyword>
<proteinExistence type="predicted"/>
<dbReference type="GO" id="GO:0043770">
    <property type="term" value="F:demethylmenaquinone methyltransferase activity"/>
    <property type="evidence" value="ECO:0007669"/>
    <property type="project" value="UniProtKB-EC"/>
</dbReference>
<keyword evidence="2" id="KW-0808">Transferase</keyword>
<gene>
    <name evidence="2" type="primary">ubiE_3</name>
    <name evidence="2" type="ORF">E5S67_02505</name>
</gene>